<evidence type="ECO:0000313" key="8">
    <source>
        <dbReference type="EMBL" id="CUX43680.1"/>
    </source>
</evidence>
<evidence type="ECO:0000256" key="5">
    <source>
        <dbReference type="SAM" id="MobiDB-lite"/>
    </source>
</evidence>
<dbReference type="GO" id="GO:0016987">
    <property type="term" value="F:sigma factor activity"/>
    <property type="evidence" value="ECO:0007669"/>
    <property type="project" value="UniProtKB-KW"/>
</dbReference>
<evidence type="ECO:0000256" key="4">
    <source>
        <dbReference type="ARBA" id="ARBA00023163"/>
    </source>
</evidence>
<dbReference type="Gene3D" id="1.10.10.10">
    <property type="entry name" value="Winged helix-like DNA-binding domain superfamily/Winged helix DNA-binding domain"/>
    <property type="match status" value="1"/>
</dbReference>
<dbReference type="InterPro" id="IPR039425">
    <property type="entry name" value="RNA_pol_sigma-70-like"/>
</dbReference>
<dbReference type="Pfam" id="PF04542">
    <property type="entry name" value="Sigma70_r2"/>
    <property type="match status" value="1"/>
</dbReference>
<dbReference type="SUPFAM" id="SSF88946">
    <property type="entry name" value="Sigma2 domain of RNA polymerase sigma factors"/>
    <property type="match status" value="1"/>
</dbReference>
<dbReference type="InterPro" id="IPR036388">
    <property type="entry name" value="WH-like_DNA-bd_sf"/>
</dbReference>
<evidence type="ECO:0000256" key="2">
    <source>
        <dbReference type="ARBA" id="ARBA00023015"/>
    </source>
</evidence>
<dbReference type="GO" id="GO:0003677">
    <property type="term" value="F:DNA binding"/>
    <property type="evidence" value="ECO:0007669"/>
    <property type="project" value="InterPro"/>
</dbReference>
<dbReference type="EMBL" id="FBWK01000047">
    <property type="protein sequence ID" value="CUX43680.1"/>
    <property type="molecule type" value="Genomic_DNA"/>
</dbReference>
<gene>
    <name evidence="8" type="primary">rpoE</name>
    <name evidence="8" type="ORF">AGR3A_Lc110053</name>
</gene>
<dbReference type="InterPro" id="IPR007627">
    <property type="entry name" value="RNA_pol_sigma70_r2"/>
</dbReference>
<evidence type="ECO:0000259" key="7">
    <source>
        <dbReference type="Pfam" id="PF08281"/>
    </source>
</evidence>
<evidence type="ECO:0000313" key="9">
    <source>
        <dbReference type="Proteomes" id="UP000191988"/>
    </source>
</evidence>
<dbReference type="InterPro" id="IPR013324">
    <property type="entry name" value="RNA_pol_sigma_r3/r4-like"/>
</dbReference>
<name>A0A1S7QX08_9HYPH</name>
<feature type="domain" description="RNA polymerase sigma factor 70 region 4 type 2" evidence="7">
    <location>
        <begin position="110"/>
        <end position="154"/>
    </location>
</feature>
<dbReference type="Proteomes" id="UP000191988">
    <property type="component" value="Unassembled WGS sequence"/>
</dbReference>
<evidence type="ECO:0000256" key="1">
    <source>
        <dbReference type="ARBA" id="ARBA00010641"/>
    </source>
</evidence>
<dbReference type="SUPFAM" id="SSF88659">
    <property type="entry name" value="Sigma3 and sigma4 domains of RNA polymerase sigma factors"/>
    <property type="match status" value="1"/>
</dbReference>
<dbReference type="PANTHER" id="PTHR43133">
    <property type="entry name" value="RNA POLYMERASE ECF-TYPE SIGMA FACTO"/>
    <property type="match status" value="1"/>
</dbReference>
<dbReference type="GO" id="GO:0006352">
    <property type="term" value="P:DNA-templated transcription initiation"/>
    <property type="evidence" value="ECO:0007669"/>
    <property type="project" value="InterPro"/>
</dbReference>
<keyword evidence="4" id="KW-0804">Transcription</keyword>
<protein>
    <submittedName>
        <fullName evidence="8">Sigma factor</fullName>
    </submittedName>
</protein>
<keyword evidence="3" id="KW-0731">Sigma factor</keyword>
<reference evidence="9" key="1">
    <citation type="submission" date="2016-01" db="EMBL/GenBank/DDBJ databases">
        <authorList>
            <person name="Regsiter A."/>
            <person name="william w."/>
        </authorList>
    </citation>
    <scope>NUCLEOTIDE SEQUENCE [LARGE SCALE GENOMIC DNA]</scope>
    <source>
        <strain evidence="9">CFBP 6623</strain>
    </source>
</reference>
<evidence type="ECO:0000259" key="6">
    <source>
        <dbReference type="Pfam" id="PF04542"/>
    </source>
</evidence>
<feature type="domain" description="RNA polymerase sigma-70 region 2" evidence="6">
    <location>
        <begin position="13"/>
        <end position="76"/>
    </location>
</feature>
<comment type="similarity">
    <text evidence="1">Belongs to the sigma-70 factor family. ECF subfamily.</text>
</comment>
<accession>A0A1S7QX08</accession>
<dbReference type="PANTHER" id="PTHR43133:SF63">
    <property type="entry name" value="RNA POLYMERASE SIGMA FACTOR FECI-RELATED"/>
    <property type="match status" value="1"/>
</dbReference>
<dbReference type="NCBIfam" id="TIGR02937">
    <property type="entry name" value="sigma70-ECF"/>
    <property type="match status" value="1"/>
</dbReference>
<dbReference type="InterPro" id="IPR013325">
    <property type="entry name" value="RNA_pol_sigma_r2"/>
</dbReference>
<dbReference type="RefSeq" id="WP_046801413.1">
    <property type="nucleotide sequence ID" value="NZ_LT009724.1"/>
</dbReference>
<evidence type="ECO:0000256" key="3">
    <source>
        <dbReference type="ARBA" id="ARBA00023082"/>
    </source>
</evidence>
<proteinExistence type="inferred from homology"/>
<feature type="region of interest" description="Disordered" evidence="5">
    <location>
        <begin position="74"/>
        <end position="93"/>
    </location>
</feature>
<keyword evidence="9" id="KW-1185">Reference proteome</keyword>
<dbReference type="Gene3D" id="1.10.1740.10">
    <property type="match status" value="1"/>
</dbReference>
<dbReference type="InterPro" id="IPR014284">
    <property type="entry name" value="RNA_pol_sigma-70_dom"/>
</dbReference>
<dbReference type="Pfam" id="PF08281">
    <property type="entry name" value="Sigma70_r4_2"/>
    <property type="match status" value="1"/>
</dbReference>
<organism evidence="8 9">
    <name type="scientific">Agrobacterium tomkonis CFBP 6623</name>
    <dbReference type="NCBI Taxonomy" id="1183432"/>
    <lineage>
        <taxon>Bacteria</taxon>
        <taxon>Pseudomonadati</taxon>
        <taxon>Pseudomonadota</taxon>
        <taxon>Alphaproteobacteria</taxon>
        <taxon>Hyphomicrobiales</taxon>
        <taxon>Rhizobiaceae</taxon>
        <taxon>Rhizobium/Agrobacterium group</taxon>
        <taxon>Agrobacterium</taxon>
        <taxon>Agrobacterium tumefaciens complex</taxon>
    </lineage>
</organism>
<dbReference type="STRING" id="1183432.AGR3A_Lc110053"/>
<feature type="compositionally biased region" description="Basic and acidic residues" evidence="5">
    <location>
        <begin position="74"/>
        <end position="85"/>
    </location>
</feature>
<keyword evidence="2" id="KW-0805">Transcription regulation</keyword>
<dbReference type="InterPro" id="IPR013249">
    <property type="entry name" value="RNA_pol_sigma70_r4_t2"/>
</dbReference>
<sequence>MGIREDDKRYNAYVAHRVDLIKYATLILGSRADAEDVVQEAFLKFVPEASGNPSNLKSYLFRIVRNLALDNRRRSRQDLRERPDDTPFWGVPQDHGTPEEHALFCDEVRQMQTILASLPVQARVALEMHRFGGYNMEEIARHLGVSVASAHRLIKGSIAAITKEMK</sequence>
<dbReference type="AlphaFoldDB" id="A0A1S7QX08"/>